<feature type="domain" description="Glycosyl hydrolases family 2 sugar binding" evidence="5">
    <location>
        <begin position="87"/>
        <end position="160"/>
    </location>
</feature>
<comment type="caution">
    <text evidence="6">The sequence shown here is derived from an EMBL/GenBank/DDBJ whole genome shotgun (WGS) entry which is preliminary data.</text>
</comment>
<dbReference type="InterPro" id="IPR036156">
    <property type="entry name" value="Beta-gal/glucu_dom_sf"/>
</dbReference>
<protein>
    <submittedName>
        <fullName evidence="6">Beta galactosidase jelly roll domain-containing protein</fullName>
    </submittedName>
</protein>
<dbReference type="Pfam" id="PF00703">
    <property type="entry name" value="Glyco_hydro_2"/>
    <property type="match status" value="1"/>
</dbReference>
<feature type="compositionally biased region" description="Polar residues" evidence="2">
    <location>
        <begin position="626"/>
        <end position="635"/>
    </location>
</feature>
<dbReference type="PANTHER" id="PTHR42732:SF3">
    <property type="entry name" value="HYDROLASE"/>
    <property type="match status" value="1"/>
</dbReference>
<dbReference type="Proteomes" id="UP001464891">
    <property type="component" value="Unassembled WGS sequence"/>
</dbReference>
<feature type="domain" description="Glycoside hydrolase family 2 immunoglobulin-like beta-sandwich" evidence="3">
    <location>
        <begin position="204"/>
        <end position="309"/>
    </location>
</feature>
<evidence type="ECO:0000259" key="5">
    <source>
        <dbReference type="Pfam" id="PF02837"/>
    </source>
</evidence>
<proteinExistence type="inferred from homology"/>
<dbReference type="RefSeq" id="WP_190441653.1">
    <property type="nucleotide sequence ID" value="NZ_JAMPKM010000008.1"/>
</dbReference>
<name>A0ABV0J9F6_9CYAN</name>
<evidence type="ECO:0000256" key="2">
    <source>
        <dbReference type="SAM" id="MobiDB-lite"/>
    </source>
</evidence>
<dbReference type="EMBL" id="JAMPKM010000008">
    <property type="protein sequence ID" value="MEP0818269.1"/>
    <property type="molecule type" value="Genomic_DNA"/>
</dbReference>
<dbReference type="InterPro" id="IPR006104">
    <property type="entry name" value="Glyco_hydro_2_N"/>
</dbReference>
<dbReference type="Gene3D" id="3.20.20.80">
    <property type="entry name" value="Glycosidases"/>
    <property type="match status" value="1"/>
</dbReference>
<comment type="similarity">
    <text evidence="1">Belongs to the glycosyl hydrolase 2 family.</text>
</comment>
<dbReference type="PANTHER" id="PTHR42732">
    <property type="entry name" value="BETA-GALACTOSIDASE"/>
    <property type="match status" value="1"/>
</dbReference>
<evidence type="ECO:0000313" key="6">
    <source>
        <dbReference type="EMBL" id="MEP0818269.1"/>
    </source>
</evidence>
<evidence type="ECO:0000313" key="7">
    <source>
        <dbReference type="Proteomes" id="UP001464891"/>
    </source>
</evidence>
<dbReference type="InterPro" id="IPR051913">
    <property type="entry name" value="GH2_Domain-Containing"/>
</dbReference>
<evidence type="ECO:0000259" key="4">
    <source>
        <dbReference type="Pfam" id="PF02836"/>
    </source>
</evidence>
<organism evidence="6 7">
    <name type="scientific">Trichocoleus desertorum GB2-A4</name>
    <dbReference type="NCBI Taxonomy" id="2933944"/>
    <lineage>
        <taxon>Bacteria</taxon>
        <taxon>Bacillati</taxon>
        <taxon>Cyanobacteriota</taxon>
        <taxon>Cyanophyceae</taxon>
        <taxon>Leptolyngbyales</taxon>
        <taxon>Trichocoleusaceae</taxon>
        <taxon>Trichocoleus</taxon>
    </lineage>
</organism>
<evidence type="ECO:0000256" key="1">
    <source>
        <dbReference type="ARBA" id="ARBA00007401"/>
    </source>
</evidence>
<keyword evidence="7" id="KW-1185">Reference proteome</keyword>
<reference evidence="6 7" key="1">
    <citation type="submission" date="2022-04" db="EMBL/GenBank/DDBJ databases">
        <title>Positive selection, recombination, and allopatry shape intraspecific diversity of widespread and dominant cyanobacteria.</title>
        <authorList>
            <person name="Wei J."/>
            <person name="Shu W."/>
            <person name="Hu C."/>
        </authorList>
    </citation>
    <scope>NUCLEOTIDE SEQUENCE [LARGE SCALE GENOMIC DNA]</scope>
    <source>
        <strain evidence="6 7">GB2-A4</strain>
    </source>
</reference>
<dbReference type="Pfam" id="PF02837">
    <property type="entry name" value="Glyco_hydro_2_N"/>
    <property type="match status" value="1"/>
</dbReference>
<evidence type="ECO:0000259" key="3">
    <source>
        <dbReference type="Pfam" id="PF00703"/>
    </source>
</evidence>
<dbReference type="Gene3D" id="2.60.120.260">
    <property type="entry name" value="Galactose-binding domain-like"/>
    <property type="match status" value="1"/>
</dbReference>
<feature type="region of interest" description="Disordered" evidence="2">
    <location>
        <begin position="616"/>
        <end position="667"/>
    </location>
</feature>
<feature type="domain" description="Glycoside hydrolase family 2 catalytic" evidence="4">
    <location>
        <begin position="312"/>
        <end position="603"/>
    </location>
</feature>
<dbReference type="InterPro" id="IPR017853">
    <property type="entry name" value="GH"/>
</dbReference>
<dbReference type="InterPro" id="IPR006103">
    <property type="entry name" value="Glyco_hydro_2_cat"/>
</dbReference>
<gene>
    <name evidence="6" type="ORF">NC998_14305</name>
</gene>
<dbReference type="SUPFAM" id="SSF51445">
    <property type="entry name" value="(Trans)glycosidases"/>
    <property type="match status" value="1"/>
</dbReference>
<dbReference type="InterPro" id="IPR006102">
    <property type="entry name" value="Ig-like_GH2"/>
</dbReference>
<dbReference type="SUPFAM" id="SSF49785">
    <property type="entry name" value="Galactose-binding domain-like"/>
    <property type="match status" value="1"/>
</dbReference>
<dbReference type="Pfam" id="PF02836">
    <property type="entry name" value="Glyco_hydro_2_C"/>
    <property type="match status" value="1"/>
</dbReference>
<dbReference type="InterPro" id="IPR008979">
    <property type="entry name" value="Galactose-bd-like_sf"/>
</dbReference>
<sequence length="667" mass="76271">MKLLGRSLEINAPSDSSAIAMFRQLETGYPRPQLQRANWLNLNGAWKFAFNNESNWVQPTDVAEWTHTIEVPFAPESQRSGIGDTGFHPNCWYERDFELSPTQSAHPARVLLHFGAVDYHARVWVNGQFIGEHEGGHTSFSFDITPALRPEGPQRVTVWAQDDPQDLAKPRGKQDWLLEAHSIWYPRTSGIWQTVWIETVPETYLEKIRWTPHFERWEIGFEALIAGNTCDDLRLSVRLTVDSRLLVNDVYEVINGEIHRRIALSDPGIDDYRNALLWSPEKPTLIDAQVQLWRHGELLDEVKSYTAMRTVSIQRDRFMLNGHPYYLRLVLDQGYWTDTLMTPPSDEALRQDIELTKLMGFNGVRKHQKVEDPRFLYWADAMGLLVWEEMPSAYRFTPKAVERITKEWTEVIERDASHPCIVAWVPFNESWGVPNLTETRAHQHYVQALYYLTKTLDPSRPVIGNDGWESTTTDILAIHDYDNNPQRLAKRYGPEIKISDLLHNQRPGGRVLTLDCYPHQGQPIMLTEFGGIAYTRPADTEAYKAWGYARSSDTSELQQQYSALLSTVNRVQMFSGFCYTQLTDTFQEANGLLYADRTPKFPLEAIASATLGRDNPEVERSILPPSVTTPWSSAENVPPGTPQAGWSQAHPVQQMPHCSGHPGSQSW</sequence>
<dbReference type="SUPFAM" id="SSF49303">
    <property type="entry name" value="beta-Galactosidase/glucuronidase domain"/>
    <property type="match status" value="1"/>
</dbReference>
<accession>A0ABV0J9F6</accession>